<proteinExistence type="predicted"/>
<dbReference type="CDD" id="cd03809">
    <property type="entry name" value="GT4_MtfB-like"/>
    <property type="match status" value="1"/>
</dbReference>
<dbReference type="GO" id="GO:0009103">
    <property type="term" value="P:lipopolysaccharide biosynthetic process"/>
    <property type="evidence" value="ECO:0007669"/>
    <property type="project" value="TreeGrafter"/>
</dbReference>
<dbReference type="Proteomes" id="UP000061809">
    <property type="component" value="Chromosome"/>
</dbReference>
<sequence>MNQPYILYDSQIFDYQIFGGISRYFCEIIPRMNITFDISVRYSENIYLKESKLCKHRLPIPKWIFNKYKNKLLQKNRKFSEHMLRSSSEYLLHATYYEPYFLDWIGNNPYVITVHDMIYEKLPEFFSKEDRELSFEQKKKVVTQADRIIAISQNTKQDIIDLLHIAPEKIDVIYHGTNMQKPTRKDFVTLPKRFILYVGTRYSYKNFTRFVKAFSLLSSKDKELYAICTGSSFTMDEKNLFESLNISQKFIHIQAADTLLYTLYNQAEAFVFPSLYEGFGIPIIEAYTCLCPAIISNTSCFPEIAADAAAYFNPYSEIEMADTIASVIYNHTLRAELIHKGSEQMKLYSWEKAASQTKEVYLKALKENKSKKERKEEIW</sequence>
<keyword evidence="1 4" id="KW-0808">Transferase</keyword>
<feature type="domain" description="Glycosyltransferase subfamily 4-like N-terminal" evidence="3">
    <location>
        <begin position="53"/>
        <end position="180"/>
    </location>
</feature>
<dbReference type="Pfam" id="PF00534">
    <property type="entry name" value="Glycos_transf_1"/>
    <property type="match status" value="1"/>
</dbReference>
<dbReference type="PATRIC" id="fig|246787.4.peg.2531"/>
<dbReference type="GO" id="GO:0102710">
    <property type="term" value="F:D-inositol-3-phosphate glycosyltransferase activity"/>
    <property type="evidence" value="ECO:0007669"/>
    <property type="project" value="UniProtKB-EC"/>
</dbReference>
<name>A0A0P0FWL8_9BACE</name>
<evidence type="ECO:0000259" key="2">
    <source>
        <dbReference type="Pfam" id="PF00534"/>
    </source>
</evidence>
<dbReference type="InterPro" id="IPR001296">
    <property type="entry name" value="Glyco_trans_1"/>
</dbReference>
<organism evidence="4 5">
    <name type="scientific">Bacteroides cellulosilyticus</name>
    <dbReference type="NCBI Taxonomy" id="246787"/>
    <lineage>
        <taxon>Bacteria</taxon>
        <taxon>Pseudomonadati</taxon>
        <taxon>Bacteroidota</taxon>
        <taxon>Bacteroidia</taxon>
        <taxon>Bacteroidales</taxon>
        <taxon>Bacteroidaceae</taxon>
        <taxon>Bacteroides</taxon>
    </lineage>
</organism>
<dbReference type="PANTHER" id="PTHR46401">
    <property type="entry name" value="GLYCOSYLTRANSFERASE WBBK-RELATED"/>
    <property type="match status" value="1"/>
</dbReference>
<feature type="domain" description="Glycosyl transferase family 1" evidence="2">
    <location>
        <begin position="191"/>
        <end position="342"/>
    </location>
</feature>
<gene>
    <name evidence="4" type="primary">mshA_2</name>
    <name evidence="4" type="ORF">BcellWH2_02459</name>
</gene>
<dbReference type="KEGG" id="bcel:BcellWH2_02459"/>
<protein>
    <submittedName>
        <fullName evidence="4">D-inositol 3-phosphate glycosyltransferase</fullName>
        <ecNumber evidence="4">2.4.1.250</ecNumber>
    </submittedName>
</protein>
<dbReference type="EMBL" id="CP012801">
    <property type="protein sequence ID" value="ALJ59698.1"/>
    <property type="molecule type" value="Genomic_DNA"/>
</dbReference>
<dbReference type="SUPFAM" id="SSF53756">
    <property type="entry name" value="UDP-Glycosyltransferase/glycogen phosphorylase"/>
    <property type="match status" value="1"/>
</dbReference>
<dbReference type="Pfam" id="PF13439">
    <property type="entry name" value="Glyco_transf_4"/>
    <property type="match status" value="1"/>
</dbReference>
<dbReference type="AlphaFoldDB" id="A0A0P0FWL8"/>
<dbReference type="Gene3D" id="3.40.50.2000">
    <property type="entry name" value="Glycogen Phosphorylase B"/>
    <property type="match status" value="2"/>
</dbReference>
<dbReference type="PANTHER" id="PTHR46401:SF2">
    <property type="entry name" value="GLYCOSYLTRANSFERASE WBBK-RELATED"/>
    <property type="match status" value="1"/>
</dbReference>
<keyword evidence="4" id="KW-0328">Glycosyltransferase</keyword>
<dbReference type="InterPro" id="IPR028098">
    <property type="entry name" value="Glyco_trans_4-like_N"/>
</dbReference>
<accession>A0A0P0FWL8</accession>
<reference evidence="4 5" key="1">
    <citation type="journal article" date="2015" name="Science">
        <title>Genetic determinants of in vivo fitness and diet responsiveness in multiple human gut Bacteroides.</title>
        <authorList>
            <person name="Wu M."/>
            <person name="McNulty N.P."/>
            <person name="Rodionov D.A."/>
            <person name="Khoroshkin M.S."/>
            <person name="Griffin N.W."/>
            <person name="Cheng J."/>
            <person name="Latreille P."/>
            <person name="Kerstetter R.A."/>
            <person name="Terrapon N."/>
            <person name="Henrissat B."/>
            <person name="Osterman A.L."/>
            <person name="Gordon J.I."/>
        </authorList>
    </citation>
    <scope>NUCLEOTIDE SEQUENCE [LARGE SCALE GENOMIC DNA]</scope>
    <source>
        <strain evidence="4 5">WH2</strain>
    </source>
</reference>
<evidence type="ECO:0000259" key="3">
    <source>
        <dbReference type="Pfam" id="PF13439"/>
    </source>
</evidence>
<evidence type="ECO:0000313" key="5">
    <source>
        <dbReference type="Proteomes" id="UP000061809"/>
    </source>
</evidence>
<dbReference type="EC" id="2.4.1.250" evidence="4"/>
<evidence type="ECO:0000256" key="1">
    <source>
        <dbReference type="ARBA" id="ARBA00022679"/>
    </source>
</evidence>
<evidence type="ECO:0000313" key="4">
    <source>
        <dbReference type="EMBL" id="ALJ59698.1"/>
    </source>
</evidence>